<accession>A0A1M6TRW8</accession>
<dbReference type="EMBL" id="FRAJ01000032">
    <property type="protein sequence ID" value="SHK59654.1"/>
    <property type="molecule type" value="Genomic_DNA"/>
</dbReference>
<dbReference type="AlphaFoldDB" id="A0A1M6TRW8"/>
<name>A0A1M6TRW8_9FIRM</name>
<evidence type="ECO:0000313" key="2">
    <source>
        <dbReference type="Proteomes" id="UP000184082"/>
    </source>
</evidence>
<keyword evidence="2" id="KW-1185">Reference proteome</keyword>
<dbReference type="STRING" id="1121266.SAMN02745883_02425"/>
<protein>
    <submittedName>
        <fullName evidence="1">Uncharacterized protein</fullName>
    </submittedName>
</protein>
<evidence type="ECO:0000313" key="1">
    <source>
        <dbReference type="EMBL" id="SHK59654.1"/>
    </source>
</evidence>
<dbReference type="Proteomes" id="UP000184082">
    <property type="component" value="Unassembled WGS sequence"/>
</dbReference>
<reference evidence="1 2" key="1">
    <citation type="submission" date="2016-11" db="EMBL/GenBank/DDBJ databases">
        <authorList>
            <person name="Jaros S."/>
            <person name="Januszkiewicz K."/>
            <person name="Wedrychowicz H."/>
        </authorList>
    </citation>
    <scope>NUCLEOTIDE SEQUENCE [LARGE SCALE GENOMIC DNA]</scope>
    <source>
        <strain evidence="1 2">DSM 14501</strain>
    </source>
</reference>
<gene>
    <name evidence="1" type="ORF">SAMN02745883_02425</name>
</gene>
<proteinExistence type="predicted"/>
<dbReference type="RefSeq" id="WP_072968852.1">
    <property type="nucleotide sequence ID" value="NZ_FRAJ01000032.1"/>
</dbReference>
<organism evidence="1 2">
    <name type="scientific">Caminicella sporogenes DSM 14501</name>
    <dbReference type="NCBI Taxonomy" id="1121266"/>
    <lineage>
        <taxon>Bacteria</taxon>
        <taxon>Bacillati</taxon>
        <taxon>Bacillota</taxon>
        <taxon>Clostridia</taxon>
        <taxon>Peptostreptococcales</taxon>
        <taxon>Caminicellaceae</taxon>
        <taxon>Caminicella</taxon>
    </lineage>
</organism>
<sequence>MIMVGYDYVKKICLLFLIIVLMFDVNYAEDSNEIVKAQVLNVNIKQQGDIKMKIVRLRILEGKFSGQEVTCEYLPIRYLGNNYELEKGKKVIIGTDLDANGKVNVSIIDMYRVEYIKMLSIIFLICFV</sequence>